<dbReference type="RefSeq" id="WP_088916351.1">
    <property type="nucleotide sequence ID" value="NZ_CP018632.1"/>
</dbReference>
<dbReference type="InterPro" id="IPR020855">
    <property type="entry name" value="Ureohydrolase_Mn_BS"/>
</dbReference>
<dbReference type="GO" id="GO:0008783">
    <property type="term" value="F:agmatinase activity"/>
    <property type="evidence" value="ECO:0007669"/>
    <property type="project" value="TreeGrafter"/>
</dbReference>
<gene>
    <name evidence="6" type="primary">gbuA_1</name>
    <name evidence="6" type="ORF">IMCC3135_03705</name>
</gene>
<keyword evidence="4" id="KW-0464">Manganese</keyword>
<reference evidence="6 7" key="1">
    <citation type="submission" date="2016-12" db="EMBL/GenBank/DDBJ databases">
        <authorList>
            <person name="Song W.-J."/>
            <person name="Kurnit D.M."/>
        </authorList>
    </citation>
    <scope>NUCLEOTIDE SEQUENCE [LARGE SCALE GENOMIC DNA]</scope>
    <source>
        <strain evidence="6 7">IMCC3135</strain>
    </source>
</reference>
<evidence type="ECO:0000313" key="7">
    <source>
        <dbReference type="Proteomes" id="UP000250079"/>
    </source>
</evidence>
<feature type="binding site" evidence="4">
    <location>
        <position position="93"/>
    </location>
    <ligand>
        <name>Mn(2+)</name>
        <dbReference type="ChEBI" id="CHEBI:29035"/>
        <label>1</label>
    </ligand>
</feature>
<feature type="binding site" evidence="4">
    <location>
        <position position="118"/>
    </location>
    <ligand>
        <name>Mn(2+)</name>
        <dbReference type="ChEBI" id="CHEBI:29035"/>
        <label>1</label>
    </ligand>
</feature>
<feature type="binding site" evidence="4">
    <location>
        <position position="196"/>
    </location>
    <ligand>
        <name>Mn(2+)</name>
        <dbReference type="ChEBI" id="CHEBI:29035"/>
        <label>1</label>
    </ligand>
</feature>
<dbReference type="Proteomes" id="UP000250079">
    <property type="component" value="Chromosome"/>
</dbReference>
<dbReference type="PANTHER" id="PTHR11358">
    <property type="entry name" value="ARGINASE/AGMATINASE"/>
    <property type="match status" value="1"/>
</dbReference>
<evidence type="ECO:0000313" key="6">
    <source>
        <dbReference type="EMBL" id="ASJ70854.1"/>
    </source>
</evidence>
<dbReference type="PROSITE" id="PS51409">
    <property type="entry name" value="ARGINASE_2"/>
    <property type="match status" value="1"/>
</dbReference>
<dbReference type="GO" id="GO:0033389">
    <property type="term" value="P:putrescine biosynthetic process from arginine, via agmatine"/>
    <property type="evidence" value="ECO:0007669"/>
    <property type="project" value="TreeGrafter"/>
</dbReference>
<evidence type="ECO:0000256" key="3">
    <source>
        <dbReference type="ARBA" id="ARBA00022801"/>
    </source>
</evidence>
<dbReference type="Gene3D" id="3.40.800.10">
    <property type="entry name" value="Ureohydrolase domain"/>
    <property type="match status" value="1"/>
</dbReference>
<dbReference type="EC" id="3.5.3.7" evidence="6"/>
<name>A0A2Z2NUT5_9GAMM</name>
<organism evidence="6 7">
    <name type="scientific">Granulosicoccus antarcticus IMCC3135</name>
    <dbReference type="NCBI Taxonomy" id="1192854"/>
    <lineage>
        <taxon>Bacteria</taxon>
        <taxon>Pseudomonadati</taxon>
        <taxon>Pseudomonadota</taxon>
        <taxon>Gammaproteobacteria</taxon>
        <taxon>Chromatiales</taxon>
        <taxon>Granulosicoccaceae</taxon>
        <taxon>Granulosicoccus</taxon>
    </lineage>
</organism>
<dbReference type="GO" id="GO:0046872">
    <property type="term" value="F:metal ion binding"/>
    <property type="evidence" value="ECO:0007669"/>
    <property type="project" value="UniProtKB-KW"/>
</dbReference>
<dbReference type="PANTHER" id="PTHR11358:SF26">
    <property type="entry name" value="GUANIDINO ACID HYDROLASE, MITOCHONDRIAL"/>
    <property type="match status" value="1"/>
</dbReference>
<keyword evidence="3 5" id="KW-0378">Hydrolase</keyword>
<dbReference type="SUPFAM" id="SSF52768">
    <property type="entry name" value="Arginase/deacetylase"/>
    <property type="match status" value="1"/>
</dbReference>
<feature type="binding site" evidence="4">
    <location>
        <position position="120"/>
    </location>
    <ligand>
        <name>Mn(2+)</name>
        <dbReference type="ChEBI" id="CHEBI:29035"/>
        <label>1</label>
    </ligand>
</feature>
<evidence type="ECO:0000256" key="2">
    <source>
        <dbReference type="ARBA" id="ARBA00022723"/>
    </source>
</evidence>
<dbReference type="KEGG" id="gai:IMCC3135_03705"/>
<feature type="binding site" evidence="4">
    <location>
        <position position="194"/>
    </location>
    <ligand>
        <name>Mn(2+)</name>
        <dbReference type="ChEBI" id="CHEBI:29035"/>
        <label>1</label>
    </ligand>
</feature>
<dbReference type="Pfam" id="PF00491">
    <property type="entry name" value="Arginase"/>
    <property type="match status" value="1"/>
</dbReference>
<dbReference type="GO" id="GO:0047971">
    <property type="term" value="F:guanidinobutyrase activity"/>
    <property type="evidence" value="ECO:0007669"/>
    <property type="project" value="UniProtKB-EC"/>
</dbReference>
<sequence>MAIKLLGLPQDNNSSFLTGPALAPDRIREALQSDSANLFTESGYDLSDKSLWADAGNVSLTGLERQEAFDAIRSKVWELINAGGNVVSLGGDHSVAYPAIDAHASLHKGLNILHIDAHPDLYDDMLQNPFSHASPFARLMESGNIARLVQVGIRTLNAHQRDQAQRFGVEVHEMRDLSGVSEIAFDGPVYLSFDLDALDPAFAPGVSHFEPGGLSTRDVLTLIQSFSGKLIGADIVELNPHRDPYGMTAMVAAKVCKELISRLLDDKNDG</sequence>
<dbReference type="NCBIfam" id="TIGR01230">
    <property type="entry name" value="agmatinase"/>
    <property type="match status" value="1"/>
</dbReference>
<comment type="similarity">
    <text evidence="1">Belongs to the arginase family. Agmatinase subfamily.</text>
</comment>
<dbReference type="EMBL" id="CP018632">
    <property type="protein sequence ID" value="ASJ70854.1"/>
    <property type="molecule type" value="Genomic_DNA"/>
</dbReference>
<dbReference type="PROSITE" id="PS01053">
    <property type="entry name" value="ARGINASE_1"/>
    <property type="match status" value="1"/>
</dbReference>
<protein>
    <submittedName>
        <fullName evidence="6">Guanidinobutyrase</fullName>
        <ecNumber evidence="6">3.5.3.7</ecNumber>
    </submittedName>
</protein>
<keyword evidence="2 4" id="KW-0479">Metal-binding</keyword>
<dbReference type="InterPro" id="IPR006035">
    <property type="entry name" value="Ureohydrolase"/>
</dbReference>
<evidence type="ECO:0000256" key="1">
    <source>
        <dbReference type="ARBA" id="ARBA00009227"/>
    </source>
</evidence>
<dbReference type="InterPro" id="IPR005925">
    <property type="entry name" value="Agmatinase-rel"/>
</dbReference>
<dbReference type="InterPro" id="IPR023696">
    <property type="entry name" value="Ureohydrolase_dom_sf"/>
</dbReference>
<comment type="cofactor">
    <cofactor evidence="4">
        <name>Mn(2+)</name>
        <dbReference type="ChEBI" id="CHEBI:29035"/>
    </cofactor>
    <text evidence="4">Binds 2 manganese ions per subunit.</text>
</comment>
<accession>A0A2Z2NUT5</accession>
<evidence type="ECO:0000256" key="4">
    <source>
        <dbReference type="PIRSR" id="PIRSR036979-1"/>
    </source>
</evidence>
<dbReference type="OrthoDB" id="9789727at2"/>
<dbReference type="CDD" id="cd11593">
    <property type="entry name" value="Agmatinase-like_2"/>
    <property type="match status" value="1"/>
</dbReference>
<dbReference type="AlphaFoldDB" id="A0A2Z2NUT5"/>
<feature type="binding site" evidence="4">
    <location>
        <position position="116"/>
    </location>
    <ligand>
        <name>Mn(2+)</name>
        <dbReference type="ChEBI" id="CHEBI:29035"/>
        <label>1</label>
    </ligand>
</feature>
<evidence type="ECO:0000256" key="5">
    <source>
        <dbReference type="RuleBase" id="RU003684"/>
    </source>
</evidence>
<keyword evidence="7" id="KW-1185">Reference proteome</keyword>
<dbReference type="PIRSF" id="PIRSF036979">
    <property type="entry name" value="Arginase"/>
    <property type="match status" value="1"/>
</dbReference>
<proteinExistence type="inferred from homology"/>